<dbReference type="GO" id="GO:0005516">
    <property type="term" value="F:calmodulin binding"/>
    <property type="evidence" value="ECO:0007669"/>
    <property type="project" value="UniProtKB-KW"/>
</dbReference>
<feature type="compositionally biased region" description="Low complexity" evidence="3">
    <location>
        <begin position="44"/>
        <end position="63"/>
    </location>
</feature>
<evidence type="ECO:0000256" key="1">
    <source>
        <dbReference type="ARBA" id="ARBA00022860"/>
    </source>
</evidence>
<protein>
    <recommendedName>
        <fullName evidence="5">DUF4005 domain-containing protein</fullName>
    </recommendedName>
</protein>
<dbReference type="SMART" id="SM00015">
    <property type="entry name" value="IQ"/>
    <property type="match status" value="1"/>
</dbReference>
<organism evidence="4">
    <name type="scientific">Aegilops tauschii</name>
    <name type="common">Tausch's goatgrass</name>
    <name type="synonym">Aegilops squarrosa</name>
    <dbReference type="NCBI Taxonomy" id="37682"/>
    <lineage>
        <taxon>Eukaryota</taxon>
        <taxon>Viridiplantae</taxon>
        <taxon>Streptophyta</taxon>
        <taxon>Embryophyta</taxon>
        <taxon>Tracheophyta</taxon>
        <taxon>Spermatophyta</taxon>
        <taxon>Magnoliopsida</taxon>
        <taxon>Liliopsida</taxon>
        <taxon>Poales</taxon>
        <taxon>Poaceae</taxon>
        <taxon>BOP clade</taxon>
        <taxon>Pooideae</taxon>
        <taxon>Triticodae</taxon>
        <taxon>Triticeae</taxon>
        <taxon>Triticinae</taxon>
        <taxon>Aegilops</taxon>
    </lineage>
</organism>
<dbReference type="PROSITE" id="PS50096">
    <property type="entry name" value="IQ"/>
    <property type="match status" value="1"/>
</dbReference>
<feature type="compositionally biased region" description="Polar residues" evidence="3">
    <location>
        <begin position="80"/>
        <end position="89"/>
    </location>
</feature>
<evidence type="ECO:0008006" key="5">
    <source>
        <dbReference type="Google" id="ProtNLM"/>
    </source>
</evidence>
<proteinExistence type="inferred from homology"/>
<sequence length="211" mass="22968">MGKKVRWFDAVQRILSPSEPDRDEKEDKQTSTPSFRKLWQFAKSTTSTSSSSAAPEAAPAAHQQPPPQPDQQDAVEAKSAGTTSEQNDGGLQVAALAAPVAQQQPAAATAVVTPRPPARSKEELAAIRIQTACRGYLVRKGYKARAQARLMSLLEGVAVKRQTEDALYSMQAMTRVQTQIYARRVNKDKALKSQAQPKQGPDKTKVRSIIS</sequence>
<reference evidence="4" key="1">
    <citation type="submission" date="2015-06" db="UniProtKB">
        <authorList>
            <consortium name="EnsemblPlants"/>
        </authorList>
    </citation>
    <scope>IDENTIFICATION</scope>
</reference>
<comment type="similarity">
    <text evidence="2">Belongs to the IQD family.</text>
</comment>
<name>M8CE19_AEGTA</name>
<feature type="region of interest" description="Disordered" evidence="3">
    <location>
        <begin position="188"/>
        <end position="211"/>
    </location>
</feature>
<evidence type="ECO:0000256" key="2">
    <source>
        <dbReference type="ARBA" id="ARBA00024341"/>
    </source>
</evidence>
<feature type="compositionally biased region" description="Basic and acidic residues" evidence="3">
    <location>
        <begin position="19"/>
        <end position="29"/>
    </location>
</feature>
<accession>M8CE19</accession>
<feature type="region of interest" description="Disordered" evidence="3">
    <location>
        <begin position="15"/>
        <end position="97"/>
    </location>
</feature>
<evidence type="ECO:0000256" key="3">
    <source>
        <dbReference type="SAM" id="MobiDB-lite"/>
    </source>
</evidence>
<evidence type="ECO:0000313" key="4">
    <source>
        <dbReference type="EnsemblPlants" id="EMT32644"/>
    </source>
</evidence>
<dbReference type="AlphaFoldDB" id="M8CE19"/>
<dbReference type="InterPro" id="IPR000048">
    <property type="entry name" value="IQ_motif_EF-hand-BS"/>
</dbReference>
<dbReference type="PANTHER" id="PTHR32295">
    <property type="entry name" value="IQ-DOMAIN 5-RELATED"/>
    <property type="match status" value="1"/>
</dbReference>
<dbReference type="Pfam" id="PF00612">
    <property type="entry name" value="IQ"/>
    <property type="match status" value="1"/>
</dbReference>
<dbReference type="PANTHER" id="PTHR32295:SF100">
    <property type="entry name" value="OS05G0463300 PROTEIN"/>
    <property type="match status" value="1"/>
</dbReference>
<keyword evidence="1" id="KW-0112">Calmodulin-binding</keyword>
<dbReference type="EnsemblPlants" id="EMT32644">
    <property type="protein sequence ID" value="EMT32644"/>
    <property type="gene ID" value="F775_17865"/>
</dbReference>